<dbReference type="InterPro" id="IPR029071">
    <property type="entry name" value="Ubiquitin-like_domsf"/>
</dbReference>
<protein>
    <recommendedName>
        <fullName evidence="2">Ubiquitin-like domain-containing protein</fullName>
    </recommendedName>
</protein>
<feature type="domain" description="Ubiquitin-like" evidence="2">
    <location>
        <begin position="70"/>
        <end position="155"/>
    </location>
</feature>
<dbReference type="PANTHER" id="PTHR14942">
    <property type="entry name" value="U11/U12 SMALL NUCLEAR RIBONUCLEOPROTEIN 25 KDA PROTEIN"/>
    <property type="match status" value="1"/>
</dbReference>
<dbReference type="SUPFAM" id="SSF54236">
    <property type="entry name" value="Ubiquitin-like"/>
    <property type="match status" value="1"/>
</dbReference>
<feature type="compositionally biased region" description="Acidic residues" evidence="1">
    <location>
        <begin position="37"/>
        <end position="46"/>
    </location>
</feature>
<dbReference type="EMBL" id="LR862149">
    <property type="protein sequence ID" value="CAD1831682.1"/>
    <property type="molecule type" value="Genomic_DNA"/>
</dbReference>
<gene>
    <name evidence="3" type="ORF">CB5_LOCUS14893</name>
</gene>
<evidence type="ECO:0000259" key="2">
    <source>
        <dbReference type="SMART" id="SM00213"/>
    </source>
</evidence>
<proteinExistence type="predicted"/>
<dbReference type="PANTHER" id="PTHR14942:SF9">
    <property type="entry name" value="OS02G0188500 PROTEIN"/>
    <property type="match status" value="1"/>
</dbReference>
<feature type="region of interest" description="Disordered" evidence="1">
    <location>
        <begin position="1"/>
        <end position="46"/>
    </location>
</feature>
<dbReference type="GO" id="GO:0000398">
    <property type="term" value="P:mRNA splicing, via spliceosome"/>
    <property type="evidence" value="ECO:0007669"/>
    <property type="project" value="InterPro"/>
</dbReference>
<dbReference type="InterPro" id="IPR005162">
    <property type="entry name" value="Retrotrans_gag_dom"/>
</dbReference>
<dbReference type="AlphaFoldDB" id="A0A6V7PLB7"/>
<sequence length="595" mass="66435">MPSNDQRQDPPSPSPSPSPSPPPLQQSASPPLLFPDVSDDGEGEAEEVGIGAAAGSRSSFSYHRLPEPLLRLSVLKLDGSSFDVQVAGTAAVWELKVAIEDIFSRASDDGEWNISWCHVWGHFCLCYKDRKLTDEKAFLRSFGIKDGDQLHFVRHLTINYNPRKRRSKSLETVFELHRRSLAGPEVFIRKEDYAETNEDYRRSTSCTDQQASVHNGNNDIDEQIKFKSGNFFRRWFSYSKLASSKKMHSKSKTNSSKSRKVSDQSWVTGYPRKAQSIQEKLKSRSHVDITHAFMALFMNIVDSCEERTSSRKLVAVQRWSNSCNTFTAGSDAKIGVFRNLFEAKFVAESPVVRHIACRCPGTGNVQQQVAAGTSQAPPSVQIFGGSTIPPDNVAQLAVAEVAVAIIAGAPPVVAVEANPMAATTGLAPPSIGSAILVTEDDALVAERARARANLLMEFRKFSPPTYGGEIADPWLVVNWVDTMEELFEDLFIEEREKVPLAMRCLEGSAYTWLNGLRKTHATNNPFPSWSAFKKKFFEAFFPDSTKHQLEIDLYKLRQGSQTVLEYEREFSRLVHCIPYVIRSDRHKAEMFAAGI</sequence>
<dbReference type="CDD" id="cd17058">
    <property type="entry name" value="Ubl_SNRNP25"/>
    <property type="match status" value="1"/>
</dbReference>
<dbReference type="Pfam" id="PF03732">
    <property type="entry name" value="Retrotrans_gag"/>
    <property type="match status" value="1"/>
</dbReference>
<dbReference type="Gene3D" id="3.10.20.90">
    <property type="entry name" value="Phosphatidylinositol 3-kinase Catalytic Subunit, Chain A, domain 1"/>
    <property type="match status" value="1"/>
</dbReference>
<dbReference type="InterPro" id="IPR040610">
    <property type="entry name" value="SNRNP25_ubiquitin"/>
</dbReference>
<dbReference type="SMART" id="SM00213">
    <property type="entry name" value="UBQ"/>
    <property type="match status" value="1"/>
</dbReference>
<evidence type="ECO:0000313" key="3">
    <source>
        <dbReference type="EMBL" id="CAD1831682.1"/>
    </source>
</evidence>
<dbReference type="InterPro" id="IPR000626">
    <property type="entry name" value="Ubiquitin-like_dom"/>
</dbReference>
<name>A0A6V7PLB7_ANACO</name>
<organism evidence="3">
    <name type="scientific">Ananas comosus var. bracteatus</name>
    <name type="common">red pineapple</name>
    <dbReference type="NCBI Taxonomy" id="296719"/>
    <lineage>
        <taxon>Eukaryota</taxon>
        <taxon>Viridiplantae</taxon>
        <taxon>Streptophyta</taxon>
        <taxon>Embryophyta</taxon>
        <taxon>Tracheophyta</taxon>
        <taxon>Spermatophyta</taxon>
        <taxon>Magnoliopsida</taxon>
        <taxon>Liliopsida</taxon>
        <taxon>Poales</taxon>
        <taxon>Bromeliaceae</taxon>
        <taxon>Bromelioideae</taxon>
        <taxon>Ananas</taxon>
    </lineage>
</organism>
<evidence type="ECO:0000256" key="1">
    <source>
        <dbReference type="SAM" id="MobiDB-lite"/>
    </source>
</evidence>
<feature type="region of interest" description="Disordered" evidence="1">
    <location>
        <begin position="247"/>
        <end position="266"/>
    </location>
</feature>
<accession>A0A6V7PLB7</accession>
<feature type="compositionally biased region" description="Pro residues" evidence="1">
    <location>
        <begin position="10"/>
        <end position="24"/>
    </location>
</feature>
<dbReference type="Pfam" id="PF18036">
    <property type="entry name" value="Ubiquitin_4"/>
    <property type="match status" value="1"/>
</dbReference>
<dbReference type="InterPro" id="IPR039690">
    <property type="entry name" value="SNRNP25"/>
</dbReference>
<reference evidence="3" key="1">
    <citation type="submission" date="2020-07" db="EMBL/GenBank/DDBJ databases">
        <authorList>
            <person name="Lin J."/>
        </authorList>
    </citation>
    <scope>NUCLEOTIDE SEQUENCE</scope>
</reference>